<sequence length="68" mass="7852">MPDRTPHDRAPRSATVLTDEEVEVLRLQLLELAPRLTRAHLLDLADTLHDIVRDRRDAETPSFDPREV</sequence>
<evidence type="ECO:0000313" key="2">
    <source>
        <dbReference type="Proteomes" id="UP001549313"/>
    </source>
</evidence>
<reference evidence="1 2" key="1">
    <citation type="submission" date="2024-06" db="EMBL/GenBank/DDBJ databases">
        <title>Sorghum-associated microbial communities from plants grown in Nebraska, USA.</title>
        <authorList>
            <person name="Schachtman D."/>
        </authorList>
    </citation>
    <scope>NUCLEOTIDE SEQUENCE [LARGE SCALE GENOMIC DNA]</scope>
    <source>
        <strain evidence="1 2">2814</strain>
    </source>
</reference>
<keyword evidence="2" id="KW-1185">Reference proteome</keyword>
<gene>
    <name evidence="1" type="ORF">ABIE19_000674</name>
</gene>
<dbReference type="Proteomes" id="UP001549313">
    <property type="component" value="Unassembled WGS sequence"/>
</dbReference>
<proteinExistence type="predicted"/>
<dbReference type="RefSeq" id="WP_354087703.1">
    <property type="nucleotide sequence ID" value="NZ_JBEPTF010000001.1"/>
</dbReference>
<dbReference type="EMBL" id="JBEPTF010000001">
    <property type="protein sequence ID" value="MET4682765.1"/>
    <property type="molecule type" value="Genomic_DNA"/>
</dbReference>
<comment type="caution">
    <text evidence="1">The sequence shown here is derived from an EMBL/GenBank/DDBJ whole genome shotgun (WGS) entry which is preliminary data.</text>
</comment>
<organism evidence="1 2">
    <name type="scientific">Brevundimonas faecalis</name>
    <dbReference type="NCBI Taxonomy" id="947378"/>
    <lineage>
        <taxon>Bacteria</taxon>
        <taxon>Pseudomonadati</taxon>
        <taxon>Pseudomonadota</taxon>
        <taxon>Alphaproteobacteria</taxon>
        <taxon>Caulobacterales</taxon>
        <taxon>Caulobacteraceae</taxon>
        <taxon>Brevundimonas</taxon>
    </lineage>
</organism>
<evidence type="ECO:0000313" key="1">
    <source>
        <dbReference type="EMBL" id="MET4682765.1"/>
    </source>
</evidence>
<accession>A0ABV2R8L9</accession>
<name>A0ABV2R8L9_9CAUL</name>
<protein>
    <submittedName>
        <fullName evidence="1">Uncharacterized protein</fullName>
    </submittedName>
</protein>